<feature type="region of interest" description="Disordered" evidence="1">
    <location>
        <begin position="19"/>
        <end position="40"/>
    </location>
</feature>
<dbReference type="AlphaFoldDB" id="A0A1L9V5F8"/>
<dbReference type="GeneID" id="34466619"/>
<sequence length="302" mass="33487">MAFLATVKAPAQTEHFIDRNIRHQQSNAPQPARDPPDYLKDYDQDEAIWQLDDVAESVRSRTQMHDETMVAAMAEETPPDAPTPEQEEAEEQKIKQREALGRDLLTMAGSVSDSTQRLPCPVVLSCASAWIDVVFVAAQIVGSISSSAAMVAGATVAIVAGAARELQKRTRANTFLEMVNRDLFMPRGLFAVVMAFKPEVPSSQQGPLVKVQKGAGNWVNDYMDRRAAAFHTLHETVDWSLTQLIYPRRRRRGRPESWMLSIDTLAGHLIPGHIKVLNPNIDLNSLKMVVTGNVRVVHKSSL</sequence>
<dbReference type="VEuPathDB" id="FungiDB:ASPGLDRAFT_86028"/>
<evidence type="ECO:0000313" key="3">
    <source>
        <dbReference type="Proteomes" id="UP000184300"/>
    </source>
</evidence>
<dbReference type="PANTHER" id="PTHR38887">
    <property type="entry name" value="CHROMOSOME 21, WHOLE GENOME SHOTGUN SEQUENCE"/>
    <property type="match status" value="1"/>
</dbReference>
<dbReference type="OrthoDB" id="3433125at2759"/>
<organism evidence="2 3">
    <name type="scientific">Aspergillus glaucus CBS 516.65</name>
    <dbReference type="NCBI Taxonomy" id="1160497"/>
    <lineage>
        <taxon>Eukaryota</taxon>
        <taxon>Fungi</taxon>
        <taxon>Dikarya</taxon>
        <taxon>Ascomycota</taxon>
        <taxon>Pezizomycotina</taxon>
        <taxon>Eurotiomycetes</taxon>
        <taxon>Eurotiomycetidae</taxon>
        <taxon>Eurotiales</taxon>
        <taxon>Aspergillaceae</taxon>
        <taxon>Aspergillus</taxon>
        <taxon>Aspergillus subgen. Aspergillus</taxon>
    </lineage>
</organism>
<name>A0A1L9V5F8_ASPGL</name>
<dbReference type="RefSeq" id="XP_022395858.1">
    <property type="nucleotide sequence ID" value="XM_022550359.1"/>
</dbReference>
<evidence type="ECO:0000256" key="1">
    <source>
        <dbReference type="SAM" id="MobiDB-lite"/>
    </source>
</evidence>
<gene>
    <name evidence="2" type="ORF">ASPGLDRAFT_86028</name>
</gene>
<dbReference type="PANTHER" id="PTHR38887:SF1">
    <property type="entry name" value="RAS MODIFICATION PROTEIN ERF4"/>
    <property type="match status" value="1"/>
</dbReference>
<keyword evidence="3" id="KW-1185">Reference proteome</keyword>
<dbReference type="InterPro" id="IPR053221">
    <property type="entry name" value="Burnettramic_acid_biosynth"/>
</dbReference>
<dbReference type="Proteomes" id="UP000184300">
    <property type="component" value="Unassembled WGS sequence"/>
</dbReference>
<evidence type="ECO:0000313" key="2">
    <source>
        <dbReference type="EMBL" id="OJJ79160.1"/>
    </source>
</evidence>
<reference evidence="3" key="1">
    <citation type="journal article" date="2017" name="Genome Biol.">
        <title>Comparative genomics reveals high biological diversity and specific adaptations in the industrially and medically important fungal genus Aspergillus.</title>
        <authorList>
            <person name="de Vries R.P."/>
            <person name="Riley R."/>
            <person name="Wiebenga A."/>
            <person name="Aguilar-Osorio G."/>
            <person name="Amillis S."/>
            <person name="Uchima C.A."/>
            <person name="Anderluh G."/>
            <person name="Asadollahi M."/>
            <person name="Askin M."/>
            <person name="Barry K."/>
            <person name="Battaglia E."/>
            <person name="Bayram O."/>
            <person name="Benocci T."/>
            <person name="Braus-Stromeyer S.A."/>
            <person name="Caldana C."/>
            <person name="Canovas D."/>
            <person name="Cerqueira G.C."/>
            <person name="Chen F."/>
            <person name="Chen W."/>
            <person name="Choi C."/>
            <person name="Clum A."/>
            <person name="Dos Santos R.A."/>
            <person name="Damasio A.R."/>
            <person name="Diallinas G."/>
            <person name="Emri T."/>
            <person name="Fekete E."/>
            <person name="Flipphi M."/>
            <person name="Freyberg S."/>
            <person name="Gallo A."/>
            <person name="Gournas C."/>
            <person name="Habgood R."/>
            <person name="Hainaut M."/>
            <person name="Harispe M.L."/>
            <person name="Henrissat B."/>
            <person name="Hilden K.S."/>
            <person name="Hope R."/>
            <person name="Hossain A."/>
            <person name="Karabika E."/>
            <person name="Karaffa L."/>
            <person name="Karanyi Z."/>
            <person name="Krasevec N."/>
            <person name="Kuo A."/>
            <person name="Kusch H."/>
            <person name="LaButti K."/>
            <person name="Lagendijk E.L."/>
            <person name="Lapidus A."/>
            <person name="Levasseur A."/>
            <person name="Lindquist E."/>
            <person name="Lipzen A."/>
            <person name="Logrieco A.F."/>
            <person name="MacCabe A."/>
            <person name="Maekelae M.R."/>
            <person name="Malavazi I."/>
            <person name="Melin P."/>
            <person name="Meyer V."/>
            <person name="Mielnichuk N."/>
            <person name="Miskei M."/>
            <person name="Molnar A.P."/>
            <person name="Mule G."/>
            <person name="Ngan C.Y."/>
            <person name="Orejas M."/>
            <person name="Orosz E."/>
            <person name="Ouedraogo J.P."/>
            <person name="Overkamp K.M."/>
            <person name="Park H.-S."/>
            <person name="Perrone G."/>
            <person name="Piumi F."/>
            <person name="Punt P.J."/>
            <person name="Ram A.F."/>
            <person name="Ramon A."/>
            <person name="Rauscher S."/>
            <person name="Record E."/>
            <person name="Riano-Pachon D.M."/>
            <person name="Robert V."/>
            <person name="Roehrig J."/>
            <person name="Ruller R."/>
            <person name="Salamov A."/>
            <person name="Salih N.S."/>
            <person name="Samson R.A."/>
            <person name="Sandor E."/>
            <person name="Sanguinetti M."/>
            <person name="Schuetze T."/>
            <person name="Sepcic K."/>
            <person name="Shelest E."/>
            <person name="Sherlock G."/>
            <person name="Sophianopoulou V."/>
            <person name="Squina F.M."/>
            <person name="Sun H."/>
            <person name="Susca A."/>
            <person name="Todd R.B."/>
            <person name="Tsang A."/>
            <person name="Unkles S.E."/>
            <person name="van de Wiele N."/>
            <person name="van Rossen-Uffink D."/>
            <person name="Oliveira J.V."/>
            <person name="Vesth T.C."/>
            <person name="Visser J."/>
            <person name="Yu J.-H."/>
            <person name="Zhou M."/>
            <person name="Andersen M.R."/>
            <person name="Archer D.B."/>
            <person name="Baker S.E."/>
            <person name="Benoit I."/>
            <person name="Brakhage A.A."/>
            <person name="Braus G.H."/>
            <person name="Fischer R."/>
            <person name="Frisvad J.C."/>
            <person name="Goldman G.H."/>
            <person name="Houbraken J."/>
            <person name="Oakley B."/>
            <person name="Pocsi I."/>
            <person name="Scazzocchio C."/>
            <person name="Seiboth B."/>
            <person name="vanKuyk P.A."/>
            <person name="Wortman J."/>
            <person name="Dyer P.S."/>
            <person name="Grigoriev I.V."/>
        </authorList>
    </citation>
    <scope>NUCLEOTIDE SEQUENCE [LARGE SCALE GENOMIC DNA]</scope>
    <source>
        <strain evidence="3">CBS 516.65</strain>
    </source>
</reference>
<dbReference type="EMBL" id="KV878921">
    <property type="protein sequence ID" value="OJJ79160.1"/>
    <property type="molecule type" value="Genomic_DNA"/>
</dbReference>
<accession>A0A1L9V5F8</accession>
<protein>
    <submittedName>
        <fullName evidence="2">Uncharacterized protein</fullName>
    </submittedName>
</protein>
<proteinExistence type="predicted"/>